<organism evidence="3 4">
    <name type="scientific">Phocaeicola coprocola CAG:162</name>
    <dbReference type="NCBI Taxonomy" id="1263040"/>
    <lineage>
        <taxon>Bacteria</taxon>
        <taxon>Pseudomonadati</taxon>
        <taxon>Bacteroidota</taxon>
        <taxon>Bacteroidia</taxon>
        <taxon>Bacteroidales</taxon>
        <taxon>Bacteroidaceae</taxon>
        <taxon>Phocaeicola</taxon>
    </lineage>
</organism>
<dbReference type="Gene3D" id="2.60.40.10">
    <property type="entry name" value="Immunoglobulins"/>
    <property type="match status" value="1"/>
</dbReference>
<dbReference type="InterPro" id="IPR013783">
    <property type="entry name" value="Ig-like_fold"/>
</dbReference>
<name>R6C7I4_9BACT</name>
<reference evidence="3" key="1">
    <citation type="submission" date="2012-11" db="EMBL/GenBank/DDBJ databases">
        <title>Dependencies among metagenomic species, viruses, plasmids and units of genetic variation.</title>
        <authorList>
            <person name="Nielsen H.B."/>
            <person name="Almeida M."/>
            <person name="Juncker A.S."/>
            <person name="Rasmussen S."/>
            <person name="Li J."/>
            <person name="Sunagawa S."/>
            <person name="Plichta D."/>
            <person name="Gautier L."/>
            <person name="Le Chatelier E."/>
            <person name="Peletier E."/>
            <person name="Bonde I."/>
            <person name="Nielsen T."/>
            <person name="Manichanh C."/>
            <person name="Arumugam M."/>
            <person name="Batto J."/>
            <person name="Santos M.B.Q.D."/>
            <person name="Blom N."/>
            <person name="Borruel N."/>
            <person name="Burgdorf K.S."/>
            <person name="Boumezbeur F."/>
            <person name="Casellas F."/>
            <person name="Dore J."/>
            <person name="Guarner F."/>
            <person name="Hansen T."/>
            <person name="Hildebrand F."/>
            <person name="Kaas R.S."/>
            <person name="Kennedy S."/>
            <person name="Kristiansen K."/>
            <person name="Kultima J.R."/>
            <person name="Leonard P."/>
            <person name="Levenez F."/>
            <person name="Lund O."/>
            <person name="Moumen B."/>
            <person name="Le Paslier D."/>
            <person name="Pons N."/>
            <person name="Pedersen O."/>
            <person name="Prifti E."/>
            <person name="Qin J."/>
            <person name="Raes J."/>
            <person name="Tap J."/>
            <person name="Tims S."/>
            <person name="Ussery D.W."/>
            <person name="Yamada T."/>
            <person name="MetaHit consortium"/>
            <person name="Renault P."/>
            <person name="Sicheritz-Ponten T."/>
            <person name="Bork P."/>
            <person name="Wang J."/>
            <person name="Brunak S."/>
            <person name="Ehrlich S.D."/>
        </authorList>
    </citation>
    <scope>NUCLEOTIDE SEQUENCE [LARGE SCALE GENOMIC DNA]</scope>
</reference>
<dbReference type="SUPFAM" id="SSF53590">
    <property type="entry name" value="Nucleoside hydrolase"/>
    <property type="match status" value="1"/>
</dbReference>
<sequence length="484" mass="54655">MGIYNYLKFAGVRLLLLFVFCINTFELLGNNNQRVIVLTDIEADPDDTQSLIRLLLYSNQIDVKGLIAVTSTHLKNNIYPESINRVIEAYKKVRPNLLKHESNYPSSDYLYSCVKKGVPVYGMQGVGDDFTSEGSEWIIKELQVNDDRPLWISVWGGANVLAQALYDIQKRFSEAQANELICKLRVYSISDQDDAGIWIRNKFPSLFYIVSPGGRYGSATWPGINDVVKGLDNSCVSNKWILDNIQQGHGPLGAAYPDVAWGMEGDTPAFLSLIPNGLSVPEKPNWGGWGGRYELYTPVYCPGGENIGNVPDEPETRPIWTNASDTFFRYVYNPYGRSIRKDSLCFSGNRASLYRWREDFQNDFAARMDWCVKDYAAANHPPVVKLSHSSKIDVVSGEYCVLNAAKSYDPDGDHLSFLWFSYKEAGTCKSAVKLFEPENVYKVAFIAPEVDQDETIHIILRVTDHGYPALSRYQRVIICVHPRK</sequence>
<evidence type="ECO:0000259" key="1">
    <source>
        <dbReference type="Pfam" id="PF07632"/>
    </source>
</evidence>
<accession>R6C7I4</accession>
<dbReference type="Pfam" id="PF07632">
    <property type="entry name" value="Sde182_NH-like"/>
    <property type="match status" value="1"/>
</dbReference>
<dbReference type="Gene3D" id="3.90.245.10">
    <property type="entry name" value="Ribonucleoside hydrolase-like"/>
    <property type="match status" value="1"/>
</dbReference>
<dbReference type="Pfam" id="PF21027">
    <property type="entry name" value="Sde0182_C"/>
    <property type="match status" value="1"/>
</dbReference>
<dbReference type="GO" id="GO:0016799">
    <property type="term" value="F:hydrolase activity, hydrolyzing N-glycosyl compounds"/>
    <property type="evidence" value="ECO:0007669"/>
    <property type="project" value="InterPro"/>
</dbReference>
<proteinExistence type="predicted"/>
<gene>
    <name evidence="3" type="ORF">BN509_02302</name>
</gene>
<evidence type="ECO:0000313" key="4">
    <source>
        <dbReference type="Proteomes" id="UP000018362"/>
    </source>
</evidence>
<feature type="domain" description="Cellulose-binding Sde182 nucleoside hydrolase-like" evidence="1">
    <location>
        <begin position="34"/>
        <end position="293"/>
    </location>
</feature>
<dbReference type="AlphaFoldDB" id="R6C7I4"/>
<comment type="caution">
    <text evidence="3">The sequence shown here is derived from an EMBL/GenBank/DDBJ whole genome shotgun (WGS) entry which is preliminary data.</text>
</comment>
<evidence type="ECO:0000259" key="2">
    <source>
        <dbReference type="Pfam" id="PF21027"/>
    </source>
</evidence>
<dbReference type="Proteomes" id="UP000018362">
    <property type="component" value="Unassembled WGS sequence"/>
</dbReference>
<feature type="domain" description="Cellulose-binding Sde182 C-terminal" evidence="2">
    <location>
        <begin position="401"/>
        <end position="479"/>
    </location>
</feature>
<protein>
    <submittedName>
        <fullName evidence="3">Conserved hypothetical periplasmic protein</fullName>
    </submittedName>
</protein>
<evidence type="ECO:0000313" key="3">
    <source>
        <dbReference type="EMBL" id="CDA71475.1"/>
    </source>
</evidence>
<dbReference type="InterPro" id="IPR011483">
    <property type="entry name" value="Sde182_NH-like"/>
</dbReference>
<dbReference type="InterPro" id="IPR036452">
    <property type="entry name" value="Ribo_hydro-like"/>
</dbReference>
<dbReference type="InterPro" id="IPR048527">
    <property type="entry name" value="Sde182_C"/>
</dbReference>
<dbReference type="EMBL" id="CBCJ010000173">
    <property type="protein sequence ID" value="CDA71475.1"/>
    <property type="molecule type" value="Genomic_DNA"/>
</dbReference>